<evidence type="ECO:0000259" key="1">
    <source>
        <dbReference type="PROSITE" id="PS50206"/>
    </source>
</evidence>
<dbReference type="EMBL" id="DXEQ01000114">
    <property type="protein sequence ID" value="HIX72190.1"/>
    <property type="molecule type" value="Genomic_DNA"/>
</dbReference>
<gene>
    <name evidence="2" type="ORF">H9849_04140</name>
</gene>
<dbReference type="InterPro" id="IPR050229">
    <property type="entry name" value="GlpE_sulfurtransferase"/>
</dbReference>
<dbReference type="PROSITE" id="PS50206">
    <property type="entry name" value="RHODANESE_3"/>
    <property type="match status" value="1"/>
</dbReference>
<reference evidence="2" key="1">
    <citation type="journal article" date="2021" name="PeerJ">
        <title>Extensive microbial diversity within the chicken gut microbiome revealed by metagenomics and culture.</title>
        <authorList>
            <person name="Gilroy R."/>
            <person name="Ravi A."/>
            <person name="Getino M."/>
            <person name="Pursley I."/>
            <person name="Horton D.L."/>
            <person name="Alikhan N.F."/>
            <person name="Baker D."/>
            <person name="Gharbi K."/>
            <person name="Hall N."/>
            <person name="Watson M."/>
            <person name="Adriaenssens E.M."/>
            <person name="Foster-Nyarko E."/>
            <person name="Jarju S."/>
            <person name="Secka A."/>
            <person name="Antonio M."/>
            <person name="Oren A."/>
            <person name="Chaudhuri R.R."/>
            <person name="La Ragione R."/>
            <person name="Hildebrand F."/>
            <person name="Pallen M.J."/>
        </authorList>
    </citation>
    <scope>NUCLEOTIDE SEQUENCE</scope>
    <source>
        <strain evidence="2">ChiSxjej3B15-1167</strain>
    </source>
</reference>
<dbReference type="Gene3D" id="3.40.250.10">
    <property type="entry name" value="Rhodanese-like domain"/>
    <property type="match status" value="1"/>
</dbReference>
<dbReference type="InterPro" id="IPR001763">
    <property type="entry name" value="Rhodanese-like_dom"/>
</dbReference>
<dbReference type="AlphaFoldDB" id="A0A9D2BD81"/>
<dbReference type="Pfam" id="PF00581">
    <property type="entry name" value="Rhodanese"/>
    <property type="match status" value="1"/>
</dbReference>
<evidence type="ECO:0000313" key="2">
    <source>
        <dbReference type="EMBL" id="HIX72190.1"/>
    </source>
</evidence>
<name>A0A9D2BD81_9FIRM</name>
<dbReference type="InterPro" id="IPR036873">
    <property type="entry name" value="Rhodanese-like_dom_sf"/>
</dbReference>
<dbReference type="PANTHER" id="PTHR43031">
    <property type="entry name" value="FAD-DEPENDENT OXIDOREDUCTASE"/>
    <property type="match status" value="1"/>
</dbReference>
<comment type="caution">
    <text evidence="2">The sequence shown here is derived from an EMBL/GenBank/DDBJ whole genome shotgun (WGS) entry which is preliminary data.</text>
</comment>
<dbReference type="PANTHER" id="PTHR43031:SF1">
    <property type="entry name" value="PYRIDINE NUCLEOTIDE-DISULPHIDE OXIDOREDUCTASE"/>
    <property type="match status" value="1"/>
</dbReference>
<evidence type="ECO:0000313" key="3">
    <source>
        <dbReference type="Proteomes" id="UP000886805"/>
    </source>
</evidence>
<sequence>MSIFDILKTPDINEGLRAFHSENDAVLLDVRTTEEYNEGHIPESVNIPLSDIHSISSVISNHNVPLFVYCHSGARSRQAAGELKKMGYTQIKNIGGITGYRGKVEK</sequence>
<feature type="domain" description="Rhodanese" evidence="1">
    <location>
        <begin position="21"/>
        <end position="105"/>
    </location>
</feature>
<dbReference type="CDD" id="cd00158">
    <property type="entry name" value="RHOD"/>
    <property type="match status" value="1"/>
</dbReference>
<dbReference type="Proteomes" id="UP000886805">
    <property type="component" value="Unassembled WGS sequence"/>
</dbReference>
<dbReference type="SUPFAM" id="SSF52821">
    <property type="entry name" value="Rhodanese/Cell cycle control phosphatase"/>
    <property type="match status" value="1"/>
</dbReference>
<reference evidence="2" key="2">
    <citation type="submission" date="2021-04" db="EMBL/GenBank/DDBJ databases">
        <authorList>
            <person name="Gilroy R."/>
        </authorList>
    </citation>
    <scope>NUCLEOTIDE SEQUENCE</scope>
    <source>
        <strain evidence="2">ChiSxjej3B15-1167</strain>
    </source>
</reference>
<organism evidence="2 3">
    <name type="scientific">Candidatus Anaerobutyricum stercoripullorum</name>
    <dbReference type="NCBI Taxonomy" id="2838456"/>
    <lineage>
        <taxon>Bacteria</taxon>
        <taxon>Bacillati</taxon>
        <taxon>Bacillota</taxon>
        <taxon>Clostridia</taxon>
        <taxon>Lachnospirales</taxon>
        <taxon>Lachnospiraceae</taxon>
        <taxon>Anaerobutyricum</taxon>
    </lineage>
</organism>
<proteinExistence type="predicted"/>
<protein>
    <submittedName>
        <fullName evidence="2">Rhodanese-like domain-containing protein</fullName>
    </submittedName>
</protein>
<accession>A0A9D2BD81</accession>
<dbReference type="SMART" id="SM00450">
    <property type="entry name" value="RHOD"/>
    <property type="match status" value="1"/>
</dbReference>